<gene>
    <name evidence="2" type="ORF">DFW101_3165</name>
</gene>
<evidence type="ECO:0000256" key="1">
    <source>
        <dbReference type="SAM" id="SignalP"/>
    </source>
</evidence>
<name>G7Q9P9_9BACT</name>
<keyword evidence="1" id="KW-0732">Signal</keyword>
<proteinExistence type="predicted"/>
<dbReference type="HOGENOM" id="CLU_2232271_0_0_7"/>
<dbReference type="EMBL" id="CM001368">
    <property type="protein sequence ID" value="EHJ49165.1"/>
    <property type="molecule type" value="Genomic_DNA"/>
</dbReference>
<keyword evidence="3" id="KW-1185">Reference proteome</keyword>
<evidence type="ECO:0000313" key="2">
    <source>
        <dbReference type="EMBL" id="EHJ49165.1"/>
    </source>
</evidence>
<reference evidence="3" key="1">
    <citation type="journal article" date="2015" name="Genome Announc.">
        <title>High-Quality Draft Genome Sequence of Desulfovibrio carbinoliphilus FW-101-2B, an Organic Acid-Oxidizing Sulfate-Reducing Bacterium Isolated from Uranium(VI)-Contaminated Groundwater.</title>
        <authorList>
            <person name="Ramsay B.D."/>
            <person name="Hwang C."/>
            <person name="Woo H.L."/>
            <person name="Carroll S.L."/>
            <person name="Lucas S."/>
            <person name="Han J."/>
            <person name="Lapidus A.L."/>
            <person name="Cheng J.F."/>
            <person name="Goodwin L.A."/>
            <person name="Pitluck S."/>
            <person name="Peters L."/>
            <person name="Chertkov O."/>
            <person name="Held B."/>
            <person name="Detter J.C."/>
            <person name="Han C.S."/>
            <person name="Tapia R."/>
            <person name="Land M.L."/>
            <person name="Hauser L.J."/>
            <person name="Kyrpides N.C."/>
            <person name="Ivanova N.N."/>
            <person name="Mikhailova N."/>
            <person name="Pagani I."/>
            <person name="Woyke T."/>
            <person name="Arkin A.P."/>
            <person name="Dehal P."/>
            <person name="Chivian D."/>
            <person name="Criddle C.S."/>
            <person name="Wu W."/>
            <person name="Chakraborty R."/>
            <person name="Hazen T.C."/>
            <person name="Fields M.W."/>
        </authorList>
    </citation>
    <scope>NUCLEOTIDE SEQUENCE [LARGE SCALE GENOMIC DNA]</scope>
    <source>
        <strain evidence="3">FW-101-2B</strain>
    </source>
</reference>
<accession>G7Q9P9</accession>
<sequence length="97" mass="10123">MKRLLCTLALVLAVLALADTARAITVAGPGFAVSVPVYVGPGYVPPPVYYPPAPVYYAPPPVYVGPGYVPPPVWAGPGYRPGPRPGFAPGPVPPRFR</sequence>
<dbReference type="eggNOG" id="ENOG5031FAN">
    <property type="taxonomic scope" value="Bacteria"/>
</dbReference>
<evidence type="ECO:0008006" key="4">
    <source>
        <dbReference type="Google" id="ProtNLM"/>
    </source>
</evidence>
<dbReference type="AlphaFoldDB" id="G7Q9P9"/>
<dbReference type="RefSeq" id="WP_009182515.1">
    <property type="nucleotide sequence ID" value="NZ_CM001368.1"/>
</dbReference>
<dbReference type="Proteomes" id="UP000004662">
    <property type="component" value="Chromosome"/>
</dbReference>
<evidence type="ECO:0000313" key="3">
    <source>
        <dbReference type="Proteomes" id="UP000004662"/>
    </source>
</evidence>
<organism evidence="2 3">
    <name type="scientific">Solidesulfovibrio carbinoliphilus subsp. oakridgensis</name>
    <dbReference type="NCBI Taxonomy" id="694327"/>
    <lineage>
        <taxon>Bacteria</taxon>
        <taxon>Pseudomonadati</taxon>
        <taxon>Thermodesulfobacteriota</taxon>
        <taxon>Desulfovibrionia</taxon>
        <taxon>Desulfovibrionales</taxon>
        <taxon>Desulfovibrionaceae</taxon>
        <taxon>Solidesulfovibrio</taxon>
    </lineage>
</organism>
<protein>
    <recommendedName>
        <fullName evidence="4">Virulence factor</fullName>
    </recommendedName>
</protein>
<feature type="chain" id="PRO_5003503417" description="Virulence factor" evidence="1">
    <location>
        <begin position="24"/>
        <end position="97"/>
    </location>
</feature>
<feature type="signal peptide" evidence="1">
    <location>
        <begin position="1"/>
        <end position="23"/>
    </location>
</feature>